<proteinExistence type="predicted"/>
<dbReference type="EMBL" id="RXZH01000017">
    <property type="protein sequence ID" value="RTZ13650.1"/>
    <property type="molecule type" value="Genomic_DNA"/>
</dbReference>
<protein>
    <submittedName>
        <fullName evidence="1">Sulfurtransferase complex subunit TusB</fullName>
    </submittedName>
</protein>
<dbReference type="GO" id="GO:0002143">
    <property type="term" value="P:tRNA wobble position uridine thiolation"/>
    <property type="evidence" value="ECO:0007669"/>
    <property type="project" value="InterPro"/>
</dbReference>
<accession>A0A432CS19</accession>
<dbReference type="PANTHER" id="PTHR37526:SF1">
    <property type="entry name" value="PROTEIN TUSB"/>
    <property type="match status" value="1"/>
</dbReference>
<dbReference type="InterPro" id="IPR027396">
    <property type="entry name" value="DsrEFH-like"/>
</dbReference>
<dbReference type="AlphaFoldDB" id="A0A432CS19"/>
<gene>
    <name evidence="1" type="primary">dsrH</name>
    <name evidence="1" type="ORF">EJ063_19425</name>
</gene>
<dbReference type="PANTHER" id="PTHR37526">
    <property type="entry name" value="PROTEIN TUSB"/>
    <property type="match status" value="1"/>
</dbReference>
<comment type="caution">
    <text evidence="1">The sequence shown here is derived from an EMBL/GenBank/DDBJ whole genome shotgun (WGS) entry which is preliminary data.</text>
</comment>
<dbReference type="OrthoDB" id="9795117at2"/>
<dbReference type="SUPFAM" id="SSF75169">
    <property type="entry name" value="DsrEFH-like"/>
    <property type="match status" value="1"/>
</dbReference>
<dbReference type="Gene3D" id="3.40.1260.10">
    <property type="entry name" value="DsrEFH-like"/>
    <property type="match status" value="1"/>
</dbReference>
<dbReference type="GO" id="GO:0016740">
    <property type="term" value="F:transferase activity"/>
    <property type="evidence" value="ECO:0007669"/>
    <property type="project" value="UniProtKB-KW"/>
</dbReference>
<dbReference type="NCBIfam" id="TIGR03011">
    <property type="entry name" value="sulf_tusB_dsrH"/>
    <property type="match status" value="1"/>
</dbReference>
<organism evidence="1 2">
    <name type="scientific">Vibrio aquaticus</name>
    <dbReference type="NCBI Taxonomy" id="2496559"/>
    <lineage>
        <taxon>Bacteria</taxon>
        <taxon>Pseudomonadati</taxon>
        <taxon>Pseudomonadota</taxon>
        <taxon>Gammaproteobacteria</taxon>
        <taxon>Vibrionales</taxon>
        <taxon>Vibrionaceae</taxon>
        <taxon>Vibrio</taxon>
    </lineage>
</organism>
<sequence length="91" mass="10129">MLHIVKTIQALPDVVSLFQADDALLLIEESVYAANPQHHVYRQIQGLNIAVLANDAKARGIENRISSNVVLVDYNGFVELTTNHANSMTWE</sequence>
<reference evidence="1 2" key="1">
    <citation type="submission" date="2018-12" db="EMBL/GenBank/DDBJ databases">
        <title>Vibrio sp. isolated from China Sea.</title>
        <authorList>
            <person name="Li Y."/>
        </authorList>
    </citation>
    <scope>NUCLEOTIDE SEQUENCE [LARGE SCALE GENOMIC DNA]</scope>
    <source>
        <strain evidence="1 2">BEI207</strain>
    </source>
</reference>
<keyword evidence="2" id="KW-1185">Reference proteome</keyword>
<dbReference type="Proteomes" id="UP000268973">
    <property type="component" value="Unassembled WGS sequence"/>
</dbReference>
<dbReference type="InterPro" id="IPR007215">
    <property type="entry name" value="Sulphur_relay_TusB/DsrH"/>
</dbReference>
<dbReference type="Pfam" id="PF04077">
    <property type="entry name" value="DsrH"/>
    <property type="match status" value="1"/>
</dbReference>
<keyword evidence="1" id="KW-0808">Transferase</keyword>
<name>A0A432CS19_9VIBR</name>
<evidence type="ECO:0000313" key="1">
    <source>
        <dbReference type="EMBL" id="RTZ13650.1"/>
    </source>
</evidence>
<dbReference type="RefSeq" id="WP_126575943.1">
    <property type="nucleotide sequence ID" value="NZ_RXZH01000017.1"/>
</dbReference>
<evidence type="ECO:0000313" key="2">
    <source>
        <dbReference type="Proteomes" id="UP000268973"/>
    </source>
</evidence>
<dbReference type="GO" id="GO:1990228">
    <property type="term" value="C:sulfurtransferase complex"/>
    <property type="evidence" value="ECO:0007669"/>
    <property type="project" value="TreeGrafter"/>
</dbReference>